<dbReference type="RefSeq" id="WP_129437122.1">
    <property type="nucleotide sequence ID" value="NZ_CP035492.1"/>
</dbReference>
<proteinExistence type="predicted"/>
<dbReference type="Gene3D" id="1.10.150.130">
    <property type="match status" value="1"/>
</dbReference>
<evidence type="ECO:0000256" key="2">
    <source>
        <dbReference type="ARBA" id="ARBA00023172"/>
    </source>
</evidence>
<dbReference type="GO" id="GO:0015074">
    <property type="term" value="P:DNA integration"/>
    <property type="evidence" value="ECO:0007669"/>
    <property type="project" value="InterPro"/>
</dbReference>
<protein>
    <recommendedName>
        <fullName evidence="5">Tyr recombinase domain-containing protein</fullName>
    </recommendedName>
</protein>
<dbReference type="OrthoDB" id="9803188at2"/>
<evidence type="ECO:0008006" key="5">
    <source>
        <dbReference type="Google" id="ProtNLM"/>
    </source>
</evidence>
<organism evidence="3 4">
    <name type="scientific">Paenibacillus protaetiae</name>
    <dbReference type="NCBI Taxonomy" id="2509456"/>
    <lineage>
        <taxon>Bacteria</taxon>
        <taxon>Bacillati</taxon>
        <taxon>Bacillota</taxon>
        <taxon>Bacilli</taxon>
        <taxon>Bacillales</taxon>
        <taxon>Paenibacillaceae</taxon>
        <taxon>Paenibacillus</taxon>
    </lineage>
</organism>
<dbReference type="Gene3D" id="1.10.443.10">
    <property type="entry name" value="Intergrase catalytic core"/>
    <property type="match status" value="1"/>
</dbReference>
<dbReference type="AlphaFoldDB" id="A0A4P6EPY0"/>
<keyword evidence="1" id="KW-0238">DNA-binding</keyword>
<accession>A0A4P6EPY0</accession>
<name>A0A4P6EPY0_9BACL</name>
<dbReference type="InterPro" id="IPR013762">
    <property type="entry name" value="Integrase-like_cat_sf"/>
</dbReference>
<dbReference type="SUPFAM" id="SSF56349">
    <property type="entry name" value="DNA breaking-rejoining enzymes"/>
    <property type="match status" value="1"/>
</dbReference>
<evidence type="ECO:0000313" key="4">
    <source>
        <dbReference type="Proteomes" id="UP000293568"/>
    </source>
</evidence>
<dbReference type="KEGG" id="pprt:ET464_00030"/>
<dbReference type="Proteomes" id="UP000293568">
    <property type="component" value="Chromosome"/>
</dbReference>
<dbReference type="InterPro" id="IPR010998">
    <property type="entry name" value="Integrase_recombinase_N"/>
</dbReference>
<dbReference type="GO" id="GO:0003677">
    <property type="term" value="F:DNA binding"/>
    <property type="evidence" value="ECO:0007669"/>
    <property type="project" value="UniProtKB-KW"/>
</dbReference>
<keyword evidence="4" id="KW-1185">Reference proteome</keyword>
<dbReference type="GO" id="GO:0006310">
    <property type="term" value="P:DNA recombination"/>
    <property type="evidence" value="ECO:0007669"/>
    <property type="project" value="UniProtKB-KW"/>
</dbReference>
<evidence type="ECO:0000313" key="3">
    <source>
        <dbReference type="EMBL" id="QAY65010.1"/>
    </source>
</evidence>
<keyword evidence="2" id="KW-0233">DNA recombination</keyword>
<evidence type="ECO:0000256" key="1">
    <source>
        <dbReference type="ARBA" id="ARBA00023125"/>
    </source>
</evidence>
<dbReference type="InterPro" id="IPR011010">
    <property type="entry name" value="DNA_brk_join_enz"/>
</dbReference>
<gene>
    <name evidence="3" type="ORF">ET464_00030</name>
</gene>
<reference evidence="3 4" key="1">
    <citation type="submission" date="2019-01" db="EMBL/GenBank/DDBJ databases">
        <title>Genome sequencing of strain FW100M-2.</title>
        <authorList>
            <person name="Heo J."/>
            <person name="Kim S.-J."/>
            <person name="Kim J.-S."/>
            <person name="Hong S.-B."/>
            <person name="Kwon S.-W."/>
        </authorList>
    </citation>
    <scope>NUCLEOTIDE SEQUENCE [LARGE SCALE GENOMIC DNA]</scope>
    <source>
        <strain evidence="3 4">FW100M-2</strain>
    </source>
</reference>
<dbReference type="EMBL" id="CP035492">
    <property type="protein sequence ID" value="QAY65010.1"/>
    <property type="molecule type" value="Genomic_DNA"/>
</dbReference>
<sequence>MSALRRFHFFTSSPGGFVFAGKKLKDINHGHYQDFIFCLEETKRLAPSSICSIHALLTSLFKHAVKRGQIGVSPATGAVLPKEEGPEDEEDEIPNYLERDQLLAVIRATKSLAHKANHPREAFGWRQFSRVLFILAHTGMRIGELGALEQQRVDTKKLTIKIVSTLYEKRGLRNYEIGPQ</sequence>